<dbReference type="GO" id="GO:0004499">
    <property type="term" value="F:N,N-dimethylaniline monooxygenase activity"/>
    <property type="evidence" value="ECO:0007669"/>
    <property type="project" value="InterPro"/>
</dbReference>
<evidence type="ECO:0000256" key="4">
    <source>
        <dbReference type="ARBA" id="ARBA00023002"/>
    </source>
</evidence>
<dbReference type="Proteomes" id="UP000510682">
    <property type="component" value="Chromosome"/>
</dbReference>
<reference evidence="6" key="1">
    <citation type="submission" date="2020-07" db="EMBL/GenBank/DDBJ databases">
        <title>Description of Mycobacterium gordonae subsp. intergordonae subsp.nov. and Mycobacterium gordonae subsp. gordonae subsp. nov.</title>
        <authorList>
            <person name="Yu X."/>
        </authorList>
    </citation>
    <scope>NUCLEOTIDE SEQUENCE [LARGE SCALE GENOMIC DNA]</scope>
    <source>
        <strain evidence="6">24</strain>
    </source>
</reference>
<evidence type="ECO:0000256" key="1">
    <source>
        <dbReference type="ARBA" id="ARBA00010139"/>
    </source>
</evidence>
<dbReference type="InterPro" id="IPR020946">
    <property type="entry name" value="Flavin_mOase-like"/>
</dbReference>
<dbReference type="SUPFAM" id="SSF51905">
    <property type="entry name" value="FAD/NAD(P)-binding domain"/>
    <property type="match status" value="2"/>
</dbReference>
<reference evidence="6" key="3">
    <citation type="submission" date="2023-07" db="EMBL/GenBank/DDBJ databases">
        <title>Description of Mycobacterium gordonae subsp. intergordonae subsp.nov. and Mycobacterium gordonae subsp. gordonae subsp. nov.</title>
        <authorList>
            <person name="Huang H."/>
        </authorList>
    </citation>
    <scope>NUCLEOTIDE SEQUENCE [LARGE SCALE GENOMIC DNA]</scope>
    <source>
        <strain evidence="6">24</strain>
    </source>
</reference>
<accession>A0A7D6EDE1</accession>
<dbReference type="GO" id="GO:0050661">
    <property type="term" value="F:NADP binding"/>
    <property type="evidence" value="ECO:0007669"/>
    <property type="project" value="InterPro"/>
</dbReference>
<dbReference type="InterPro" id="IPR051209">
    <property type="entry name" value="FAD-bind_Monooxygenase_sf"/>
</dbReference>
<keyword evidence="3" id="KW-0274">FAD</keyword>
<gene>
    <name evidence="5" type="ORF">H0P51_09335</name>
</gene>
<proteinExistence type="inferred from homology"/>
<sequence>MTPLPDPARHLVTTPITDDDAAIVAALTQVSVPALIASAVQLTGDVSLLRGPIRPRQFVVNEFQGCLDAADKDQLRRDAIKVICTWRDAGCPPPEPPDTATIREIMDWIACTPVPDDYAALYTEELDLSAANPRAIILDPNIAVPENFSVLVIGCGESGLLAGIRLKEAGIAFEVIDKNDDVGGTWLENTYPGCRVDVASHYYSYSFERNDQFSDYYTRQPELHSYFRKLMEEHGIGEHVRWRHEVIRAEWNDAEARWTVTMRAADGTELTRSANAVISSVGILNRPAIPALPNLDHFAGPVFHSARWNHSVDLTGKRVALIGAGASGFQIGPAIVDEVQQLVVFQRTPQWMAPNPRYHSKVTAGERWAMEHLPGYSRWYRFMLMWQSSDQLLELVRADPDWPDFPRTANKASAARREVFTKWIESQLGQHPELIDAVTPAYPPMAKRMLQDNGSWLRCLTRPHVELVRDPIHEIDATSVYTGNGCYEVDVIVLATGFRANEVLWPMQIVGRDGLALHDLWNGKPVAYNGVSIPGFPNFFIMMGPGTGLAHAGSVMLMSELQMRYIGEALRTVIEGGHTSIEPTAIAYEHYAEALQAEMATLMWGHPCIENSWYKAADGNVYVLLPWRIVDYWKMTRTIAAQDHRLR</sequence>
<protein>
    <submittedName>
        <fullName evidence="5">NAD(P)/FAD-dependent oxidoreductase</fullName>
    </submittedName>
</protein>
<dbReference type="PANTHER" id="PTHR42877">
    <property type="entry name" value="L-ORNITHINE N(5)-MONOOXYGENASE-RELATED"/>
    <property type="match status" value="1"/>
</dbReference>
<keyword evidence="2" id="KW-0285">Flavoprotein</keyword>
<dbReference type="Gene3D" id="3.50.50.60">
    <property type="entry name" value="FAD/NAD(P)-binding domain"/>
    <property type="match status" value="2"/>
</dbReference>
<dbReference type="Pfam" id="PF00743">
    <property type="entry name" value="FMO-like"/>
    <property type="match status" value="1"/>
</dbReference>
<comment type="similarity">
    <text evidence="1">Belongs to the FAD-binding monooxygenase family.</text>
</comment>
<dbReference type="KEGG" id="mgor:H0P51_09335"/>
<keyword evidence="4" id="KW-0560">Oxidoreductase</keyword>
<reference evidence="5 6" key="2">
    <citation type="submission" date="2020-07" db="EMBL/GenBank/DDBJ databases">
        <authorList>
            <person name="Yu X."/>
        </authorList>
    </citation>
    <scope>NUCLEOTIDE SEQUENCE [LARGE SCALE GENOMIC DNA]</scope>
    <source>
        <strain evidence="6">24</strain>
    </source>
</reference>
<evidence type="ECO:0000256" key="3">
    <source>
        <dbReference type="ARBA" id="ARBA00022827"/>
    </source>
</evidence>
<name>A0A7D6EDE1_9MYCO</name>
<organism evidence="5 6">
    <name type="scientific">Mycobacterium vicinigordonae</name>
    <dbReference type="NCBI Taxonomy" id="1719132"/>
    <lineage>
        <taxon>Bacteria</taxon>
        <taxon>Bacillati</taxon>
        <taxon>Actinomycetota</taxon>
        <taxon>Actinomycetes</taxon>
        <taxon>Mycobacteriales</taxon>
        <taxon>Mycobacteriaceae</taxon>
        <taxon>Mycobacterium</taxon>
    </lineage>
</organism>
<keyword evidence="6" id="KW-1185">Reference proteome</keyword>
<dbReference type="InterPro" id="IPR036188">
    <property type="entry name" value="FAD/NAD-bd_sf"/>
</dbReference>
<evidence type="ECO:0000256" key="2">
    <source>
        <dbReference type="ARBA" id="ARBA00022630"/>
    </source>
</evidence>
<dbReference type="GO" id="GO:0050660">
    <property type="term" value="F:flavin adenine dinucleotide binding"/>
    <property type="evidence" value="ECO:0007669"/>
    <property type="project" value="InterPro"/>
</dbReference>
<evidence type="ECO:0000313" key="5">
    <source>
        <dbReference type="EMBL" id="QLL10105.1"/>
    </source>
</evidence>
<dbReference type="EMBL" id="CP059165">
    <property type="protein sequence ID" value="QLL10105.1"/>
    <property type="molecule type" value="Genomic_DNA"/>
</dbReference>
<evidence type="ECO:0000313" key="6">
    <source>
        <dbReference type="Proteomes" id="UP000510682"/>
    </source>
</evidence>
<dbReference type="PANTHER" id="PTHR42877:SF4">
    <property type="entry name" value="FAD_NAD(P)-BINDING DOMAIN-CONTAINING PROTEIN-RELATED"/>
    <property type="match status" value="1"/>
</dbReference>
<dbReference type="AlphaFoldDB" id="A0A7D6EDE1"/>